<evidence type="ECO:0000313" key="1">
    <source>
        <dbReference type="EMBL" id="KAA6118482.1"/>
    </source>
</evidence>
<comment type="caution">
    <text evidence="1">The sequence shown here is derived from an EMBL/GenBank/DDBJ whole genome shotgun (WGS) entry which is preliminary data.</text>
</comment>
<proteinExistence type="predicted"/>
<dbReference type="AlphaFoldDB" id="A0AB34CF17"/>
<name>A0AB34CF17_9GAMM</name>
<gene>
    <name evidence="1" type="ORF">F3I20_22520</name>
</gene>
<dbReference type="RefSeq" id="WP_150015927.1">
    <property type="nucleotide sequence ID" value="NZ_VWVM01000030.1"/>
</dbReference>
<sequence>MRNSITLSDLITKIGEEQFINVVNEYIDKDDDPEIIDQKQLETIRSGFRHGGYEALYYLLTNGYIMQDYMMFRSIFHEGAISVNDNDYIKAVGRLTNCESVNNSFTLDDEK</sequence>
<dbReference type="Proteomes" id="UP000324255">
    <property type="component" value="Unassembled WGS sequence"/>
</dbReference>
<protein>
    <submittedName>
        <fullName evidence="1">Uncharacterized protein</fullName>
    </submittedName>
</protein>
<keyword evidence="2" id="KW-1185">Reference proteome</keyword>
<organism evidence="1 2">
    <name type="scientific">Candidatus Pantoea gossypiicola</name>
    <dbReference type="NCBI Taxonomy" id="2608008"/>
    <lineage>
        <taxon>Bacteria</taxon>
        <taxon>Pseudomonadati</taxon>
        <taxon>Pseudomonadota</taxon>
        <taxon>Gammaproteobacteria</taxon>
        <taxon>Enterobacterales</taxon>
        <taxon>Erwiniaceae</taxon>
        <taxon>Pantoea</taxon>
    </lineage>
</organism>
<reference evidence="1 2" key="1">
    <citation type="submission" date="2019-09" db="EMBL/GenBank/DDBJ databases">
        <title>Genomic diversity of phyloplane-associated Pantoea species in Pakistan cotton crop.</title>
        <authorList>
            <person name="Tufail M.R."/>
            <person name="Cook D.R."/>
        </authorList>
    </citation>
    <scope>NUCLEOTIDE SEQUENCE [LARGE SCALE GENOMIC DNA]</scope>
    <source>
        <strain evidence="1 2">B_8</strain>
    </source>
</reference>
<dbReference type="EMBL" id="VWVM01000030">
    <property type="protein sequence ID" value="KAA6118482.1"/>
    <property type="molecule type" value="Genomic_DNA"/>
</dbReference>
<accession>A0AB34CF17</accession>
<evidence type="ECO:0000313" key="2">
    <source>
        <dbReference type="Proteomes" id="UP000324255"/>
    </source>
</evidence>